<dbReference type="EMBL" id="JAAGYR010000021">
    <property type="protein sequence ID" value="NEN76522.1"/>
    <property type="molecule type" value="Genomic_DNA"/>
</dbReference>
<organism evidence="5 6">
    <name type="scientific">Pelistega ratti</name>
    <dbReference type="NCBI Taxonomy" id="2652177"/>
    <lineage>
        <taxon>Bacteria</taxon>
        <taxon>Pseudomonadati</taxon>
        <taxon>Pseudomonadota</taxon>
        <taxon>Betaproteobacteria</taxon>
        <taxon>Burkholderiales</taxon>
        <taxon>Alcaligenaceae</taxon>
        <taxon>Pelistega</taxon>
    </lineage>
</organism>
<evidence type="ECO:0000313" key="6">
    <source>
        <dbReference type="Proteomes" id="UP000477651"/>
    </source>
</evidence>
<protein>
    <submittedName>
        <fullName evidence="5">Arginase family protein</fullName>
    </submittedName>
</protein>
<keyword evidence="1" id="KW-0479">Metal-binding</keyword>
<proteinExistence type="inferred from homology"/>
<evidence type="ECO:0000313" key="5">
    <source>
        <dbReference type="EMBL" id="NEN76522.1"/>
    </source>
</evidence>
<accession>A0A6L9Y7M4</accession>
<dbReference type="CDD" id="cd09999">
    <property type="entry name" value="Arginase-like_1"/>
    <property type="match status" value="1"/>
</dbReference>
<sequence length="295" mass="32462">MSLSSTLRLTFPQWQGGGFDNISQLVPELPYQEAIQGYYLGSQLLEWLAPKSNHITATVPVSLSLDKAEVATENGIQAYPILKKQLKAALDIIEVHQPAKVVTLGGECSVSIPAFSYLAKQYEDDVAVIWLDAHRDLTVPTDHYNGYHAMALTTLLGVGDKAIVDTLPATIKPENALIVGLRSEDEAVQRQKDLGVKSLSPEEVKQNSQAIISWLKQTGKRKVLIHFDLDVLDPAEFHIAVGKDPNGLTMAETIRIIQDIDQFADTELVGLTIAEPMPKAVITLRRLLHSLPLMK</sequence>
<evidence type="ECO:0000256" key="2">
    <source>
        <dbReference type="ARBA" id="ARBA00022801"/>
    </source>
</evidence>
<evidence type="ECO:0000256" key="4">
    <source>
        <dbReference type="PROSITE-ProRule" id="PRU00742"/>
    </source>
</evidence>
<dbReference type="Gene3D" id="3.40.800.10">
    <property type="entry name" value="Ureohydrolase domain"/>
    <property type="match status" value="1"/>
</dbReference>
<evidence type="ECO:0000256" key="1">
    <source>
        <dbReference type="ARBA" id="ARBA00022723"/>
    </source>
</evidence>
<comment type="caution">
    <text evidence="5">The sequence shown here is derived from an EMBL/GenBank/DDBJ whole genome shotgun (WGS) entry which is preliminary data.</text>
</comment>
<dbReference type="GO" id="GO:0005829">
    <property type="term" value="C:cytosol"/>
    <property type="evidence" value="ECO:0007669"/>
    <property type="project" value="TreeGrafter"/>
</dbReference>
<dbReference type="PROSITE" id="PS51409">
    <property type="entry name" value="ARGINASE_2"/>
    <property type="match status" value="1"/>
</dbReference>
<dbReference type="Proteomes" id="UP000477651">
    <property type="component" value="Unassembled WGS sequence"/>
</dbReference>
<dbReference type="AlphaFoldDB" id="A0A6L9Y7M4"/>
<dbReference type="GO" id="GO:0030145">
    <property type="term" value="F:manganese ion binding"/>
    <property type="evidence" value="ECO:0007669"/>
    <property type="project" value="TreeGrafter"/>
</dbReference>
<keyword evidence="3" id="KW-0464">Manganese</keyword>
<name>A0A6L9Y7M4_9BURK</name>
<dbReference type="InterPro" id="IPR006035">
    <property type="entry name" value="Ureohydrolase"/>
</dbReference>
<gene>
    <name evidence="5" type="ORF">F9B74_09410</name>
</gene>
<dbReference type="GO" id="GO:0004053">
    <property type="term" value="F:arginase activity"/>
    <property type="evidence" value="ECO:0007669"/>
    <property type="project" value="TreeGrafter"/>
</dbReference>
<keyword evidence="6" id="KW-1185">Reference proteome</keyword>
<comment type="similarity">
    <text evidence="4">Belongs to the arginase family.</text>
</comment>
<keyword evidence="2" id="KW-0378">Hydrolase</keyword>
<dbReference type="SUPFAM" id="SSF52768">
    <property type="entry name" value="Arginase/deacetylase"/>
    <property type="match status" value="1"/>
</dbReference>
<dbReference type="PANTHER" id="PTHR43782">
    <property type="entry name" value="ARGINASE"/>
    <property type="match status" value="1"/>
</dbReference>
<dbReference type="RefSeq" id="WP_163764929.1">
    <property type="nucleotide sequence ID" value="NZ_JAAGYR010000021.1"/>
</dbReference>
<reference evidence="5 6" key="1">
    <citation type="submission" date="2020-02" db="EMBL/GenBank/DDBJ databases">
        <title>Pelistega sp. NLN82 were isolated from wild rodents of the Hainan Island.</title>
        <authorList>
            <person name="Niu N."/>
            <person name="Zhou J."/>
        </authorList>
    </citation>
    <scope>NUCLEOTIDE SEQUENCE [LARGE SCALE GENOMIC DNA]</scope>
    <source>
        <strain evidence="5 6">NLN82</strain>
    </source>
</reference>
<evidence type="ECO:0000256" key="3">
    <source>
        <dbReference type="ARBA" id="ARBA00023211"/>
    </source>
</evidence>
<dbReference type="PRINTS" id="PR00116">
    <property type="entry name" value="ARGINASE"/>
</dbReference>
<dbReference type="PANTHER" id="PTHR43782:SF3">
    <property type="entry name" value="ARGINASE"/>
    <property type="match status" value="1"/>
</dbReference>
<dbReference type="InterPro" id="IPR023696">
    <property type="entry name" value="Ureohydrolase_dom_sf"/>
</dbReference>
<dbReference type="Pfam" id="PF00491">
    <property type="entry name" value="Arginase"/>
    <property type="match status" value="1"/>
</dbReference>